<accession>A0A2H3DKC0</accession>
<evidence type="ECO:0000313" key="2">
    <source>
        <dbReference type="Proteomes" id="UP000217790"/>
    </source>
</evidence>
<name>A0A2H3DKC0_ARMGA</name>
<gene>
    <name evidence="1" type="ORF">ARMGADRAFT_1029444</name>
</gene>
<reference evidence="2" key="1">
    <citation type="journal article" date="2017" name="Nat. Ecol. Evol.">
        <title>Genome expansion and lineage-specific genetic innovations in the forest pathogenic fungi Armillaria.</title>
        <authorList>
            <person name="Sipos G."/>
            <person name="Prasanna A.N."/>
            <person name="Walter M.C."/>
            <person name="O'Connor E."/>
            <person name="Balint B."/>
            <person name="Krizsan K."/>
            <person name="Kiss B."/>
            <person name="Hess J."/>
            <person name="Varga T."/>
            <person name="Slot J."/>
            <person name="Riley R."/>
            <person name="Boka B."/>
            <person name="Rigling D."/>
            <person name="Barry K."/>
            <person name="Lee J."/>
            <person name="Mihaltcheva S."/>
            <person name="LaButti K."/>
            <person name="Lipzen A."/>
            <person name="Waldron R."/>
            <person name="Moloney N.M."/>
            <person name="Sperisen C."/>
            <person name="Kredics L."/>
            <person name="Vagvoelgyi C."/>
            <person name="Patrignani A."/>
            <person name="Fitzpatrick D."/>
            <person name="Nagy I."/>
            <person name="Doyle S."/>
            <person name="Anderson J.B."/>
            <person name="Grigoriev I.V."/>
            <person name="Gueldener U."/>
            <person name="Muensterkoetter M."/>
            <person name="Nagy L.G."/>
        </authorList>
    </citation>
    <scope>NUCLEOTIDE SEQUENCE [LARGE SCALE GENOMIC DNA]</scope>
    <source>
        <strain evidence="2">Ar21-2</strain>
    </source>
</reference>
<dbReference type="InParanoid" id="A0A2H3DKC0"/>
<dbReference type="AlphaFoldDB" id="A0A2H3DKC0"/>
<dbReference type="STRING" id="47427.A0A2H3DKC0"/>
<protein>
    <submittedName>
        <fullName evidence="1">Uncharacterized protein</fullName>
    </submittedName>
</protein>
<proteinExistence type="predicted"/>
<sequence>MLITSPLDSTNVFLSVSIVTTSVLNKAGLTIYGSFTKQLNGAFFDFIADDFLGDNCTVIIDNPTLHTLMDESDGMCKMDIYKKLCEQWRHDICRPVYHRFLSETNLVAHFFSLGLYESKNPVSRLLIIVPLALGCLITELLISTTLAALLEFSMEREHLDVYVHGEALSNMVKDARNTPAIVPSETVQILTSVYRCMSIVRYDTSTQVSSPTAPSAPSVLLCPVVSSSLAAFGFIADSVAQVEIM</sequence>
<dbReference type="OrthoDB" id="5351233at2759"/>
<keyword evidence="2" id="KW-1185">Reference proteome</keyword>
<dbReference type="EMBL" id="KZ293654">
    <property type="protein sequence ID" value="PBK94304.1"/>
    <property type="molecule type" value="Genomic_DNA"/>
</dbReference>
<evidence type="ECO:0000313" key="1">
    <source>
        <dbReference type="EMBL" id="PBK94304.1"/>
    </source>
</evidence>
<organism evidence="1 2">
    <name type="scientific">Armillaria gallica</name>
    <name type="common">Bulbous honey fungus</name>
    <name type="synonym">Armillaria bulbosa</name>
    <dbReference type="NCBI Taxonomy" id="47427"/>
    <lineage>
        <taxon>Eukaryota</taxon>
        <taxon>Fungi</taxon>
        <taxon>Dikarya</taxon>
        <taxon>Basidiomycota</taxon>
        <taxon>Agaricomycotina</taxon>
        <taxon>Agaricomycetes</taxon>
        <taxon>Agaricomycetidae</taxon>
        <taxon>Agaricales</taxon>
        <taxon>Marasmiineae</taxon>
        <taxon>Physalacriaceae</taxon>
        <taxon>Armillaria</taxon>
    </lineage>
</organism>
<dbReference type="Proteomes" id="UP000217790">
    <property type="component" value="Unassembled WGS sequence"/>
</dbReference>